<dbReference type="AlphaFoldDB" id="A0A084GKS4"/>
<gene>
    <name evidence="1" type="ORF">GS18_0218305</name>
</gene>
<dbReference type="Proteomes" id="UP000028549">
    <property type="component" value="Unassembled WGS sequence"/>
</dbReference>
<keyword evidence="2" id="KW-1185">Reference proteome</keyword>
<accession>A0A084GKS4</accession>
<reference evidence="1 2" key="1">
    <citation type="journal article" date="2005" name="Int. J. Syst. Evol. Microbiol.">
        <title>Bacillus cibi sp. nov., isolated from jeotgal, a traditional Korean fermented seafood.</title>
        <authorList>
            <person name="Yoon J.H."/>
            <person name="Lee C.H."/>
            <person name="Oh T.K."/>
        </authorList>
    </citation>
    <scope>NUCLEOTIDE SEQUENCE [LARGE SCALE GENOMIC DNA]</scope>
    <source>
        <strain evidence="1 2">DSM 16189</strain>
    </source>
</reference>
<comment type="caution">
    <text evidence="1">The sequence shown here is derived from an EMBL/GenBank/DDBJ whole genome shotgun (WGS) entry which is preliminary data.</text>
</comment>
<evidence type="ECO:0000313" key="2">
    <source>
        <dbReference type="Proteomes" id="UP000028549"/>
    </source>
</evidence>
<proteinExistence type="predicted"/>
<protein>
    <recommendedName>
        <fullName evidence="3">NYN domain-containing protein</fullName>
    </recommendedName>
</protein>
<dbReference type="EMBL" id="JNVC02000015">
    <property type="protein sequence ID" value="KEZ47936.1"/>
    <property type="molecule type" value="Genomic_DNA"/>
</dbReference>
<sequence length="136" mass="15603">MDVRGMTMNHTLVIGKGDLFGSVVESISVNRRFADVMNYEQYACELSNSRDGNTRMDNLIELEKKFSNYRSVYVISDSINEGFELTAFFSDLGTMRIIVMTDDSRHYDLYKKLGARYVIFSKPGTCSYWLGEMKQG</sequence>
<evidence type="ECO:0008006" key="3">
    <source>
        <dbReference type="Google" id="ProtNLM"/>
    </source>
</evidence>
<name>A0A084GKS4_METID</name>
<organism evidence="1 2">
    <name type="scientific">Metabacillus indicus</name>
    <name type="common">Bacillus indicus</name>
    <dbReference type="NCBI Taxonomy" id="246786"/>
    <lineage>
        <taxon>Bacteria</taxon>
        <taxon>Bacillati</taxon>
        <taxon>Bacillota</taxon>
        <taxon>Bacilli</taxon>
        <taxon>Bacillales</taxon>
        <taxon>Bacillaceae</taxon>
        <taxon>Metabacillus</taxon>
    </lineage>
</organism>
<evidence type="ECO:0000313" key="1">
    <source>
        <dbReference type="EMBL" id="KEZ47936.1"/>
    </source>
</evidence>